<dbReference type="Proteomes" id="UP000792457">
    <property type="component" value="Unassembled WGS sequence"/>
</dbReference>
<evidence type="ECO:0000313" key="7">
    <source>
        <dbReference type="Proteomes" id="UP000792457"/>
    </source>
</evidence>
<comment type="similarity">
    <text evidence="4">Belongs to the neutral ceramidase family.</text>
</comment>
<dbReference type="GO" id="GO:0017040">
    <property type="term" value="F:N-acylsphingosine amidohydrolase activity"/>
    <property type="evidence" value="ECO:0007669"/>
    <property type="project" value="UniProtKB-UniRule"/>
</dbReference>
<keyword evidence="4" id="KW-0378">Hydrolase</keyword>
<dbReference type="InterPro" id="IPR006823">
    <property type="entry name" value="Ceramidase_alk"/>
</dbReference>
<dbReference type="InterPro" id="IPR031329">
    <property type="entry name" value="NEUT/ALK_ceramidase_N"/>
</dbReference>
<dbReference type="EMBL" id="KZ308881">
    <property type="protein sequence ID" value="KAG8235133.1"/>
    <property type="molecule type" value="Genomic_DNA"/>
</dbReference>
<name>A0A8K0KIW9_LADFU</name>
<dbReference type="GO" id="GO:0042759">
    <property type="term" value="P:long-chain fatty acid biosynthetic process"/>
    <property type="evidence" value="ECO:0007669"/>
    <property type="project" value="TreeGrafter"/>
</dbReference>
<dbReference type="Pfam" id="PF04734">
    <property type="entry name" value="Ceramidase_alk"/>
    <property type="match status" value="1"/>
</dbReference>
<feature type="binding site" evidence="3">
    <location>
        <position position="75"/>
    </location>
    <ligand>
        <name>Zn(2+)</name>
        <dbReference type="ChEBI" id="CHEBI:29105"/>
    </ligand>
</feature>
<gene>
    <name evidence="6" type="ORF">J437_LFUL012329</name>
</gene>
<comment type="cofactor">
    <cofactor evidence="3">
        <name>Zn(2+)</name>
        <dbReference type="ChEBI" id="CHEBI:29105"/>
    </cofactor>
    <text evidence="3">Binds 1 zinc ion per subunit.</text>
</comment>
<evidence type="ECO:0000256" key="3">
    <source>
        <dbReference type="PIRSR" id="PIRSR606823-2"/>
    </source>
</evidence>
<feature type="domain" description="Neutral/alkaline non-lysosomal ceramidase N-terminal" evidence="5">
    <location>
        <begin position="1"/>
        <end position="291"/>
    </location>
</feature>
<dbReference type="GO" id="GO:0046512">
    <property type="term" value="P:sphingosine biosynthetic process"/>
    <property type="evidence" value="ECO:0007669"/>
    <property type="project" value="TreeGrafter"/>
</dbReference>
<keyword evidence="4" id="KW-0443">Lipid metabolism</keyword>
<reference evidence="6" key="2">
    <citation type="submission" date="2017-10" db="EMBL/GenBank/DDBJ databases">
        <title>Ladona fulva Genome sequencing and assembly.</title>
        <authorList>
            <person name="Murali S."/>
            <person name="Richards S."/>
            <person name="Bandaranaike D."/>
            <person name="Bellair M."/>
            <person name="Blankenburg K."/>
            <person name="Chao H."/>
            <person name="Dinh H."/>
            <person name="Doddapaneni H."/>
            <person name="Dugan-Rocha S."/>
            <person name="Elkadiri S."/>
            <person name="Gnanaolivu R."/>
            <person name="Hernandez B."/>
            <person name="Skinner E."/>
            <person name="Javaid M."/>
            <person name="Lee S."/>
            <person name="Li M."/>
            <person name="Ming W."/>
            <person name="Munidasa M."/>
            <person name="Muniz J."/>
            <person name="Nguyen L."/>
            <person name="Hughes D."/>
            <person name="Osuji N."/>
            <person name="Pu L.-L."/>
            <person name="Puazo M."/>
            <person name="Qu C."/>
            <person name="Quiroz J."/>
            <person name="Raj R."/>
            <person name="Weissenberger G."/>
            <person name="Xin Y."/>
            <person name="Zou X."/>
            <person name="Han Y."/>
            <person name="Worley K."/>
            <person name="Muzny D."/>
            <person name="Gibbs R."/>
        </authorList>
    </citation>
    <scope>NUCLEOTIDE SEQUENCE</scope>
    <source>
        <strain evidence="6">Sampled in the wild</strain>
    </source>
</reference>
<dbReference type="EC" id="3.5.1.23" evidence="4"/>
<comment type="catalytic activity">
    <reaction evidence="4">
        <text>an N-acylsphing-4-enine + H2O = sphing-4-enine + a fatty acid</text>
        <dbReference type="Rhea" id="RHEA:20856"/>
        <dbReference type="ChEBI" id="CHEBI:15377"/>
        <dbReference type="ChEBI" id="CHEBI:28868"/>
        <dbReference type="ChEBI" id="CHEBI:52639"/>
        <dbReference type="ChEBI" id="CHEBI:57756"/>
        <dbReference type="EC" id="3.5.1.23"/>
    </reaction>
</comment>
<accession>A0A8K0KIW9</accession>
<protein>
    <recommendedName>
        <fullName evidence="1 4">Neutral ceramidase</fullName>
        <ecNumber evidence="4">3.5.1.23</ecNumber>
    </recommendedName>
</protein>
<dbReference type="GO" id="GO:0005576">
    <property type="term" value="C:extracellular region"/>
    <property type="evidence" value="ECO:0007669"/>
    <property type="project" value="TreeGrafter"/>
</dbReference>
<keyword evidence="7" id="KW-1185">Reference proteome</keyword>
<evidence type="ECO:0000256" key="1">
    <source>
        <dbReference type="ARBA" id="ARBA00019235"/>
    </source>
</evidence>
<evidence type="ECO:0000313" key="6">
    <source>
        <dbReference type="EMBL" id="KAG8235133.1"/>
    </source>
</evidence>
<dbReference type="GO" id="GO:0046514">
    <property type="term" value="P:ceramide catabolic process"/>
    <property type="evidence" value="ECO:0007669"/>
    <property type="project" value="InterPro"/>
</dbReference>
<keyword evidence="3" id="KW-0862">Zinc</keyword>
<dbReference type="PANTHER" id="PTHR12670">
    <property type="entry name" value="CERAMIDASE"/>
    <property type="match status" value="1"/>
</dbReference>
<keyword evidence="4" id="KW-0746">Sphingolipid metabolism</keyword>
<dbReference type="AlphaFoldDB" id="A0A8K0KIW9"/>
<evidence type="ECO:0000259" key="5">
    <source>
        <dbReference type="Pfam" id="PF04734"/>
    </source>
</evidence>
<dbReference type="GO" id="GO:0016020">
    <property type="term" value="C:membrane"/>
    <property type="evidence" value="ECO:0007669"/>
    <property type="project" value="GOC"/>
</dbReference>
<evidence type="ECO:0000256" key="4">
    <source>
        <dbReference type="RuleBase" id="RU366019"/>
    </source>
</evidence>
<keyword evidence="3" id="KW-0479">Metal-binding</keyword>
<reference evidence="6" key="1">
    <citation type="submission" date="2013-04" db="EMBL/GenBank/DDBJ databases">
        <authorList>
            <person name="Qu J."/>
            <person name="Murali S.C."/>
            <person name="Bandaranaike D."/>
            <person name="Bellair M."/>
            <person name="Blankenburg K."/>
            <person name="Chao H."/>
            <person name="Dinh H."/>
            <person name="Doddapaneni H."/>
            <person name="Downs B."/>
            <person name="Dugan-Rocha S."/>
            <person name="Elkadiri S."/>
            <person name="Gnanaolivu R.D."/>
            <person name="Hernandez B."/>
            <person name="Javaid M."/>
            <person name="Jayaseelan J.C."/>
            <person name="Lee S."/>
            <person name="Li M."/>
            <person name="Ming W."/>
            <person name="Munidasa M."/>
            <person name="Muniz J."/>
            <person name="Nguyen L."/>
            <person name="Ongeri F."/>
            <person name="Osuji N."/>
            <person name="Pu L.-L."/>
            <person name="Puazo M."/>
            <person name="Qu C."/>
            <person name="Quiroz J."/>
            <person name="Raj R."/>
            <person name="Weissenberger G."/>
            <person name="Xin Y."/>
            <person name="Zou X."/>
            <person name="Han Y."/>
            <person name="Richards S."/>
            <person name="Worley K."/>
            <person name="Muzny D."/>
            <person name="Gibbs R."/>
        </authorList>
    </citation>
    <scope>NUCLEOTIDE SEQUENCE</scope>
    <source>
        <strain evidence="6">Sampled in the wild</strain>
    </source>
</reference>
<organism evidence="6 7">
    <name type="scientific">Ladona fulva</name>
    <name type="common">Scarce chaser dragonfly</name>
    <name type="synonym">Libellula fulva</name>
    <dbReference type="NCBI Taxonomy" id="123851"/>
    <lineage>
        <taxon>Eukaryota</taxon>
        <taxon>Metazoa</taxon>
        <taxon>Ecdysozoa</taxon>
        <taxon>Arthropoda</taxon>
        <taxon>Hexapoda</taxon>
        <taxon>Insecta</taxon>
        <taxon>Pterygota</taxon>
        <taxon>Palaeoptera</taxon>
        <taxon>Odonata</taxon>
        <taxon>Epiprocta</taxon>
        <taxon>Anisoptera</taxon>
        <taxon>Libelluloidea</taxon>
        <taxon>Libellulidae</taxon>
        <taxon>Ladona</taxon>
    </lineage>
</organism>
<proteinExistence type="inferred from homology"/>
<dbReference type="GO" id="GO:0046872">
    <property type="term" value="F:metal ion binding"/>
    <property type="evidence" value="ECO:0007669"/>
    <property type="project" value="UniProtKB-KW"/>
</dbReference>
<comment type="caution">
    <text evidence="6">The sequence shown here is derived from an EMBL/GenBank/DDBJ whole genome shotgun (WGS) entry which is preliminary data.</text>
</comment>
<feature type="non-terminal residue" evidence="6">
    <location>
        <position position="1"/>
    </location>
</feature>
<dbReference type="PANTHER" id="PTHR12670:SF1">
    <property type="entry name" value="NEUTRAL CERAMIDASE"/>
    <property type="match status" value="1"/>
</dbReference>
<feature type="active site" description="Nucleophile" evidence="2">
    <location>
        <position position="126"/>
    </location>
</feature>
<dbReference type="OrthoDB" id="191371at2759"/>
<evidence type="ECO:0000256" key="2">
    <source>
        <dbReference type="PIRSR" id="PIRSR606823-1"/>
    </source>
</evidence>
<sequence length="304" mass="33293">SIIRAHENIVPGRIYFAEGELLHASINRSPTAYEANPEEERLRYPHSTDKQMTQLRMMSAKGNEPLGVINWFAVHPTSMNNTNYLISSDNVGYASILFEESMNPGAIIGKGGFVAAFASSNLGDVSPNINGPRCIDTGEPCDMLSSTCNGETGKCISSGPGKDMYESTKIIAERMYGKAKELYSDPSAKEIIGPVKAIHQYVDMPSQKITYYNRRSRSLTEAKGCLPAMGYSFGAGTTDGPGAYVFRQSTTTDNPLWNMFRNAIHEPSEQQKECQGQKPILLPTGEVCSTYFSVVVHIIGQLPL</sequence>